<protein>
    <submittedName>
        <fullName evidence="2">Uncharacterized protein</fullName>
    </submittedName>
</protein>
<feature type="transmembrane region" description="Helical" evidence="1">
    <location>
        <begin position="163"/>
        <end position="183"/>
    </location>
</feature>
<dbReference type="InterPro" id="IPR046548">
    <property type="entry name" value="DUF6804"/>
</dbReference>
<feature type="transmembrane region" description="Helical" evidence="1">
    <location>
        <begin position="189"/>
        <end position="208"/>
    </location>
</feature>
<evidence type="ECO:0000256" key="1">
    <source>
        <dbReference type="SAM" id="Phobius"/>
    </source>
</evidence>
<reference evidence="2 3" key="1">
    <citation type="submission" date="2019-06" db="EMBL/GenBank/DDBJ databases">
        <authorList>
            <person name="De-Chao Zhang Q."/>
        </authorList>
    </citation>
    <scope>NUCLEOTIDE SEQUENCE [LARGE SCALE GENOMIC DNA]</scope>
    <source>
        <strain evidence="2 3">KN1116</strain>
    </source>
</reference>
<organism evidence="2 3">
    <name type="scientific">Microcella pacifica</name>
    <dbReference type="NCBI Taxonomy" id="2591847"/>
    <lineage>
        <taxon>Bacteria</taxon>
        <taxon>Bacillati</taxon>
        <taxon>Actinomycetota</taxon>
        <taxon>Actinomycetes</taxon>
        <taxon>Micrococcales</taxon>
        <taxon>Microbacteriaceae</taxon>
        <taxon>Microcella</taxon>
    </lineage>
</organism>
<keyword evidence="1" id="KW-0472">Membrane</keyword>
<dbReference type="EMBL" id="VIKT02000002">
    <property type="protein sequence ID" value="NHF61852.1"/>
    <property type="molecule type" value="Genomic_DNA"/>
</dbReference>
<dbReference type="Proteomes" id="UP000818266">
    <property type="component" value="Unassembled WGS sequence"/>
</dbReference>
<name>A0A9E5JNB1_9MICO</name>
<evidence type="ECO:0000313" key="2">
    <source>
        <dbReference type="EMBL" id="NHF61852.1"/>
    </source>
</evidence>
<comment type="caution">
    <text evidence="2">The sequence shown here is derived from an EMBL/GenBank/DDBJ whole genome shotgun (WGS) entry which is preliminary data.</text>
</comment>
<keyword evidence="1" id="KW-0812">Transmembrane</keyword>
<evidence type="ECO:0000313" key="3">
    <source>
        <dbReference type="Proteomes" id="UP000818266"/>
    </source>
</evidence>
<keyword evidence="1" id="KW-1133">Transmembrane helix</keyword>
<sequence length="214" mass="23066">MAAVDMATVIEDVEADRWWFFLTNVSNPNPKPNPGAYLDLGPRTETPPIEELDAILKAHGLTSFFGGWRAVRGEPGERSRATRVTTIESAKKMEELAATRKADDAASSHRSAINATTGFAVAGAVALFVSVFDLPIGYYSFLRLAILVICVVLMVLTARANAAGWFAGLIPAAILWNPLAPIYMARSDWLLVDLAGGAFFVGLAIWSGRRLSSP</sequence>
<feature type="transmembrane region" description="Helical" evidence="1">
    <location>
        <begin position="111"/>
        <end position="132"/>
    </location>
</feature>
<keyword evidence="3" id="KW-1185">Reference proteome</keyword>
<dbReference type="OrthoDB" id="5125716at2"/>
<dbReference type="AlphaFoldDB" id="A0A9E5JNB1"/>
<dbReference type="Pfam" id="PF20619">
    <property type="entry name" value="DUF6804"/>
    <property type="match status" value="1"/>
</dbReference>
<proteinExistence type="predicted"/>
<feature type="transmembrane region" description="Helical" evidence="1">
    <location>
        <begin position="138"/>
        <end position="156"/>
    </location>
</feature>
<accession>A0A9E5JNB1</accession>
<dbReference type="RefSeq" id="WP_152582772.1">
    <property type="nucleotide sequence ID" value="NZ_VIKT02000002.1"/>
</dbReference>
<reference evidence="2 3" key="2">
    <citation type="submission" date="2020-03" db="EMBL/GenBank/DDBJ databases">
        <title>Chryseoglobus sp. isolated from a deep-sea seamount.</title>
        <authorList>
            <person name="Zhang D.-C."/>
        </authorList>
    </citation>
    <scope>NUCLEOTIDE SEQUENCE [LARGE SCALE GENOMIC DNA]</scope>
    <source>
        <strain evidence="2 3">KN1116</strain>
    </source>
</reference>
<gene>
    <name evidence="2" type="ORF">FK219_001120</name>
</gene>